<gene>
    <name evidence="2" type="ORF">SI7747_16018628</name>
</gene>
<keyword evidence="3" id="KW-1185">Reference proteome</keyword>
<evidence type="ECO:0000313" key="3">
    <source>
        <dbReference type="Proteomes" id="UP001189122"/>
    </source>
</evidence>
<dbReference type="EMBL" id="CACRZD030000016">
    <property type="protein sequence ID" value="CAA6672217.1"/>
    <property type="molecule type" value="Genomic_DNA"/>
</dbReference>
<dbReference type="AlphaFoldDB" id="A0A7I8JPX3"/>
<evidence type="ECO:0000259" key="1">
    <source>
        <dbReference type="Pfam" id="PF25597"/>
    </source>
</evidence>
<organism evidence="2">
    <name type="scientific">Spirodela intermedia</name>
    <name type="common">Intermediate duckweed</name>
    <dbReference type="NCBI Taxonomy" id="51605"/>
    <lineage>
        <taxon>Eukaryota</taxon>
        <taxon>Viridiplantae</taxon>
        <taxon>Streptophyta</taxon>
        <taxon>Embryophyta</taxon>
        <taxon>Tracheophyta</taxon>
        <taxon>Spermatophyta</taxon>
        <taxon>Magnoliopsida</taxon>
        <taxon>Liliopsida</taxon>
        <taxon>Araceae</taxon>
        <taxon>Lemnoideae</taxon>
        <taxon>Spirodela</taxon>
    </lineage>
</organism>
<dbReference type="Proteomes" id="UP001189122">
    <property type="component" value="Unassembled WGS sequence"/>
</dbReference>
<dbReference type="EMBL" id="LR743603">
    <property type="protein sequence ID" value="CAA2633088.1"/>
    <property type="molecule type" value="Genomic_DNA"/>
</dbReference>
<protein>
    <recommendedName>
        <fullName evidence="1">Retroviral polymerase SH3-like domain-containing protein</fullName>
    </recommendedName>
</protein>
<dbReference type="InterPro" id="IPR057670">
    <property type="entry name" value="SH3_retrovirus"/>
</dbReference>
<dbReference type="Pfam" id="PF25597">
    <property type="entry name" value="SH3_retrovirus"/>
    <property type="match status" value="1"/>
</dbReference>
<name>A0A7I8JPX3_SPIIN</name>
<feature type="domain" description="Retroviral polymerase SH3-like" evidence="1">
    <location>
        <begin position="135"/>
        <end position="163"/>
    </location>
</feature>
<evidence type="ECO:0000313" key="2">
    <source>
        <dbReference type="EMBL" id="CAA2633088.1"/>
    </source>
</evidence>
<proteinExistence type="predicted"/>
<sequence length="163" mass="18597">MTITSEGQQLEDLIIRSRFKEKSQEENRGESRSKSKSEISYVIIVARKDIEYFSTYEQINGGNVLMENDASYKSISIDIKNLISLDTLEANGCKYLRENELDQDFWVEAVSAACHLVNRSPTSAINFKAPKEVYCPIYVHVNDGKLEPRVKKCTFLGYASRVK</sequence>
<reference evidence="2 3" key="1">
    <citation type="submission" date="2019-12" db="EMBL/GenBank/DDBJ databases">
        <authorList>
            <person name="Scholz U."/>
            <person name="Mascher M."/>
            <person name="Fiebig A."/>
        </authorList>
    </citation>
    <scope>NUCLEOTIDE SEQUENCE</scope>
</reference>
<accession>A0A7I8JPX3</accession>